<dbReference type="InterPro" id="IPR029058">
    <property type="entry name" value="AB_hydrolase_fold"/>
</dbReference>
<name>A0ABS2K5G7_9GAMM</name>
<dbReference type="RefSeq" id="WP_204682041.1">
    <property type="nucleotide sequence ID" value="NZ_JADIKE010000035.1"/>
</dbReference>
<dbReference type="PANTHER" id="PTHR11440">
    <property type="entry name" value="LECITHIN-CHOLESTEROL ACYLTRANSFERASE-RELATED"/>
    <property type="match status" value="1"/>
</dbReference>
<reference evidence="2" key="1">
    <citation type="submission" date="2020-10" db="EMBL/GenBank/DDBJ databases">
        <title>Phylogeny of dyella-like bacteria.</title>
        <authorList>
            <person name="Fu J."/>
        </authorList>
    </citation>
    <scope>NUCLEOTIDE SEQUENCE</scope>
    <source>
        <strain evidence="2">DHOC52</strain>
    </source>
</reference>
<organism evidence="2 3">
    <name type="scientific">Dyella flava</name>
    <dbReference type="NCBI Taxonomy" id="1920170"/>
    <lineage>
        <taxon>Bacteria</taxon>
        <taxon>Pseudomonadati</taxon>
        <taxon>Pseudomonadota</taxon>
        <taxon>Gammaproteobacteria</taxon>
        <taxon>Lysobacterales</taxon>
        <taxon>Rhodanobacteraceae</taxon>
        <taxon>Dyella</taxon>
    </lineage>
</organism>
<dbReference type="Proteomes" id="UP001430149">
    <property type="component" value="Unassembled WGS sequence"/>
</dbReference>
<evidence type="ECO:0000313" key="3">
    <source>
        <dbReference type="Proteomes" id="UP001430149"/>
    </source>
</evidence>
<dbReference type="GO" id="GO:0016787">
    <property type="term" value="F:hydrolase activity"/>
    <property type="evidence" value="ECO:0007669"/>
    <property type="project" value="UniProtKB-KW"/>
</dbReference>
<dbReference type="Gene3D" id="3.40.50.1820">
    <property type="entry name" value="alpha/beta hydrolase"/>
    <property type="match status" value="1"/>
</dbReference>
<feature type="region of interest" description="Disordered" evidence="1">
    <location>
        <begin position="1"/>
        <end position="40"/>
    </location>
</feature>
<evidence type="ECO:0000256" key="1">
    <source>
        <dbReference type="SAM" id="MobiDB-lite"/>
    </source>
</evidence>
<gene>
    <name evidence="2" type="ORF">ISP19_11205</name>
</gene>
<feature type="compositionally biased region" description="Basic and acidic residues" evidence="1">
    <location>
        <begin position="473"/>
        <end position="487"/>
    </location>
</feature>
<dbReference type="EMBL" id="JADIKE010000035">
    <property type="protein sequence ID" value="MBM7125935.1"/>
    <property type="molecule type" value="Genomic_DNA"/>
</dbReference>
<keyword evidence="2" id="KW-0378">Hydrolase</keyword>
<sequence length="630" mass="68563">MSNSTSDTSRSAPDSNTAPSADNDDVVRIAGGFDDDGTPYARAVLTPNDDQRTKEILIDHRPAIPVIFLPGVMGTLLSDKTTGKFVWYPPNMDAVGSAISGIASVIAGRFASPAARAKRFDPQNAVVDPTGPVMVGNSGLTEDEARRRGWSTVHRWSYQPTLAWLEYTLNHPMLAGLPHGEWAQGDAEGAKAALKAVLGTDPADYGAYGSGGSIDANSDVFKSLLRYRYTVYAIGYNWLQSNQKSGEDVLNGLDFKDQKTKKTTRIMGIREICRENKTEKAIIITHSMGGLVARMACQFSDGAKDMYGVIHGAQPATGAPLFAKRFRTGAEGTTFKDRFANKSLLGADDAQFVAVASNAEGPMELAPMPDYYDGKPWWIFVDKNGKERMALPQQSALDEIYLCDKWYGLLPDSSLLDPAGIVREKLKKENRNTSVHENFQKTLLAVAHRQELLRNNYHPNTYAMYGNGALEPKTSDGSEKSSKLEFSHPGDKLTTWGTVIWQGDIPDGAGEDELKTAQLIHDDHHGVLKILVAGQTVTFTVQQKAIAPKGGEIDNGIVKGDGTVPIFSAESQARGVIPALSMASSKAEGVQMVFVQGGYEHQFCFAHPWSRWATLYSMAKIAHSIKAKVQ</sequence>
<protein>
    <submittedName>
        <fullName evidence="2">Alpha/beta hydrolase</fullName>
    </submittedName>
</protein>
<feature type="region of interest" description="Disordered" evidence="1">
    <location>
        <begin position="468"/>
        <end position="487"/>
    </location>
</feature>
<feature type="compositionally biased region" description="Polar residues" evidence="1">
    <location>
        <begin position="1"/>
        <end position="20"/>
    </location>
</feature>
<evidence type="ECO:0000313" key="2">
    <source>
        <dbReference type="EMBL" id="MBM7125935.1"/>
    </source>
</evidence>
<accession>A0ABS2K5G7</accession>
<dbReference type="SUPFAM" id="SSF53474">
    <property type="entry name" value="alpha/beta-Hydrolases"/>
    <property type="match status" value="1"/>
</dbReference>
<proteinExistence type="predicted"/>
<comment type="caution">
    <text evidence="2">The sequence shown here is derived from an EMBL/GenBank/DDBJ whole genome shotgun (WGS) entry which is preliminary data.</text>
</comment>
<keyword evidence="3" id="KW-1185">Reference proteome</keyword>